<dbReference type="AlphaFoldDB" id="A0A512N3G5"/>
<dbReference type="RefSeq" id="WP_147145427.1">
    <property type="nucleotide sequence ID" value="NZ_BKAJ01000004.1"/>
</dbReference>
<evidence type="ECO:0000313" key="4">
    <source>
        <dbReference type="Proteomes" id="UP000321058"/>
    </source>
</evidence>
<keyword evidence="2" id="KW-0456">Lyase</keyword>
<dbReference type="OrthoDB" id="9795692at2"/>
<evidence type="ECO:0000256" key="2">
    <source>
        <dbReference type="ARBA" id="ARBA00023239"/>
    </source>
</evidence>
<reference evidence="3 4" key="1">
    <citation type="submission" date="2019-07" db="EMBL/GenBank/DDBJ databases">
        <title>Whole genome shotgun sequence of Reyranella soli NBRC 108950.</title>
        <authorList>
            <person name="Hosoyama A."/>
            <person name="Uohara A."/>
            <person name="Ohji S."/>
            <person name="Ichikawa N."/>
        </authorList>
    </citation>
    <scope>NUCLEOTIDE SEQUENCE [LARGE SCALE GENOMIC DNA]</scope>
    <source>
        <strain evidence="3 4">NBRC 108950</strain>
    </source>
</reference>
<dbReference type="InterPro" id="IPR036568">
    <property type="entry name" value="GGCT-like_sf"/>
</dbReference>
<sequence length="239" mass="26541">MLKREDLTSENVDQIVADAHKAGYHFFLSAAERAASFKTAMARYQPGDELWVFAYGSLMWNPAIEFAEQQPCRVDGWRRSFCFWMPMGRGTPELPGLMLALEQGGACEGIAYRLSPHQVESELGLVWNREMLAGIYQPAWVPTTLRDGRTVTAITFVVDAAHCQYCGDLPMERAAHHIAFAEGRRGACRDYLANTAAHARALHIHDPYLEELVERVAGLRDGAYVVPTVQAEGEAVGEA</sequence>
<dbReference type="EC" id="4.3.2.7" evidence="1"/>
<organism evidence="3 4">
    <name type="scientific">Reyranella soli</name>
    <dbReference type="NCBI Taxonomy" id="1230389"/>
    <lineage>
        <taxon>Bacteria</taxon>
        <taxon>Pseudomonadati</taxon>
        <taxon>Pseudomonadota</taxon>
        <taxon>Alphaproteobacteria</taxon>
        <taxon>Hyphomicrobiales</taxon>
        <taxon>Reyranellaceae</taxon>
        <taxon>Reyranella</taxon>
    </lineage>
</organism>
<dbReference type="InterPro" id="IPR006840">
    <property type="entry name" value="ChaC"/>
</dbReference>
<dbReference type="EMBL" id="BKAJ01000004">
    <property type="protein sequence ID" value="GEP53131.1"/>
    <property type="molecule type" value="Genomic_DNA"/>
</dbReference>
<dbReference type="PANTHER" id="PTHR12192">
    <property type="entry name" value="CATION TRANSPORT PROTEIN CHAC-RELATED"/>
    <property type="match status" value="1"/>
</dbReference>
<dbReference type="GO" id="GO:0005737">
    <property type="term" value="C:cytoplasm"/>
    <property type="evidence" value="ECO:0007669"/>
    <property type="project" value="TreeGrafter"/>
</dbReference>
<evidence type="ECO:0000313" key="3">
    <source>
        <dbReference type="EMBL" id="GEP53131.1"/>
    </source>
</evidence>
<accession>A0A512N3G5</accession>
<dbReference type="Pfam" id="PF04752">
    <property type="entry name" value="ChaC"/>
    <property type="match status" value="1"/>
</dbReference>
<dbReference type="Proteomes" id="UP000321058">
    <property type="component" value="Unassembled WGS sequence"/>
</dbReference>
<dbReference type="InterPro" id="IPR013024">
    <property type="entry name" value="GGCT-like"/>
</dbReference>
<dbReference type="PANTHER" id="PTHR12192:SF2">
    <property type="entry name" value="GLUTATHIONE-SPECIFIC GAMMA-GLUTAMYLCYCLOTRANSFERASE 2"/>
    <property type="match status" value="1"/>
</dbReference>
<dbReference type="SUPFAM" id="SSF110857">
    <property type="entry name" value="Gamma-glutamyl cyclotransferase-like"/>
    <property type="match status" value="1"/>
</dbReference>
<keyword evidence="3" id="KW-0808">Transferase</keyword>
<keyword evidence="4" id="KW-1185">Reference proteome</keyword>
<dbReference type="GO" id="GO:0061928">
    <property type="term" value="F:glutathione specific gamma-glutamylcyclotransferase activity"/>
    <property type="evidence" value="ECO:0007669"/>
    <property type="project" value="UniProtKB-EC"/>
</dbReference>
<name>A0A512N3G5_9HYPH</name>
<dbReference type="CDD" id="cd06661">
    <property type="entry name" value="GGCT_like"/>
    <property type="match status" value="1"/>
</dbReference>
<dbReference type="GO" id="GO:0016740">
    <property type="term" value="F:transferase activity"/>
    <property type="evidence" value="ECO:0007669"/>
    <property type="project" value="UniProtKB-KW"/>
</dbReference>
<dbReference type="Gene3D" id="3.10.490.10">
    <property type="entry name" value="Gamma-glutamyl cyclotransferase-like"/>
    <property type="match status" value="1"/>
</dbReference>
<comment type="caution">
    <text evidence="3">The sequence shown here is derived from an EMBL/GenBank/DDBJ whole genome shotgun (WGS) entry which is preliminary data.</text>
</comment>
<protein>
    <recommendedName>
        <fullName evidence="1">glutathione-specific gamma-glutamylcyclotransferase</fullName>
        <ecNumber evidence="1">4.3.2.7</ecNumber>
    </recommendedName>
</protein>
<dbReference type="GO" id="GO:0006751">
    <property type="term" value="P:glutathione catabolic process"/>
    <property type="evidence" value="ECO:0007669"/>
    <property type="project" value="InterPro"/>
</dbReference>
<proteinExistence type="predicted"/>
<gene>
    <name evidence="3" type="ORF">RSO01_02970</name>
</gene>
<evidence type="ECO:0000256" key="1">
    <source>
        <dbReference type="ARBA" id="ARBA00012344"/>
    </source>
</evidence>